<name>A0A161LA33_9ACTN</name>
<reference evidence="3" key="2">
    <citation type="submission" date="2016-04" db="EMBL/GenBank/DDBJ databases">
        <title>Planomonospora sphaerica JCM9374 whole genome shotgun sequence.</title>
        <authorList>
            <person name="Suzuki T."/>
            <person name="Dohra H."/>
            <person name="Kodani S."/>
        </authorList>
    </citation>
    <scope>NUCLEOTIDE SEQUENCE [LARGE SCALE GENOMIC DNA]</scope>
    <source>
        <strain evidence="3">JCM 9374</strain>
    </source>
</reference>
<evidence type="ECO:0000259" key="1">
    <source>
        <dbReference type="PROSITE" id="PS51186"/>
    </source>
</evidence>
<dbReference type="Pfam" id="PF13302">
    <property type="entry name" value="Acetyltransf_3"/>
    <property type="match status" value="1"/>
</dbReference>
<dbReference type="InterPro" id="IPR000182">
    <property type="entry name" value="GNAT_dom"/>
</dbReference>
<dbReference type="OrthoDB" id="3533156at2"/>
<dbReference type="SUPFAM" id="SSF55729">
    <property type="entry name" value="Acyl-CoA N-acyltransferases (Nat)"/>
    <property type="match status" value="1"/>
</dbReference>
<dbReference type="PROSITE" id="PS51186">
    <property type="entry name" value="GNAT"/>
    <property type="match status" value="1"/>
</dbReference>
<keyword evidence="3" id="KW-1185">Reference proteome</keyword>
<evidence type="ECO:0000313" key="3">
    <source>
        <dbReference type="Proteomes" id="UP000077701"/>
    </source>
</evidence>
<reference evidence="2 3" key="1">
    <citation type="journal article" date="2016" name="Genome Announc.">
        <title>Draft Genome Sequence of Planomonospora sphaerica JCM9374, a Rare Actinomycete.</title>
        <authorList>
            <person name="Dohra H."/>
            <person name="Suzuki T."/>
            <person name="Inoue Y."/>
            <person name="Kodani S."/>
        </authorList>
    </citation>
    <scope>NUCLEOTIDE SEQUENCE [LARGE SCALE GENOMIC DNA]</scope>
    <source>
        <strain evidence="2 3">JCM 9374</strain>
    </source>
</reference>
<dbReference type="GO" id="GO:0016747">
    <property type="term" value="F:acyltransferase activity, transferring groups other than amino-acyl groups"/>
    <property type="evidence" value="ECO:0007669"/>
    <property type="project" value="InterPro"/>
</dbReference>
<dbReference type="STRING" id="161355.PS9374_00164"/>
<dbReference type="Gene3D" id="3.40.630.30">
    <property type="match status" value="1"/>
</dbReference>
<sequence length="191" mass="21269">MTVYETERLVVRLWTGAQDDLDRVTDIYTRQEVTRWLPPFDGFDAARAVENWRAFHERDRRYGSWAVQVRATGAVAGTVLFRPIPGGGGEVEVGWHLHPDSWGNGYATEAARGAVRRGFAAGLPEVYALTMPGNEASMAVCRRLGMSHLGRTRRFFDLEAELFRLSGEDVEPHGPIGTGAARRLAEDLNPE</sequence>
<dbReference type="PANTHER" id="PTHR43792">
    <property type="entry name" value="GNAT FAMILY, PUTATIVE (AFU_ORTHOLOGUE AFUA_3G00765)-RELATED-RELATED"/>
    <property type="match status" value="1"/>
</dbReference>
<protein>
    <submittedName>
        <fullName evidence="2">Acetyltransferase</fullName>
    </submittedName>
</protein>
<dbReference type="PANTHER" id="PTHR43792:SF1">
    <property type="entry name" value="N-ACETYLTRANSFERASE DOMAIN-CONTAINING PROTEIN"/>
    <property type="match status" value="1"/>
</dbReference>
<proteinExistence type="predicted"/>
<keyword evidence="2" id="KW-0808">Transferase</keyword>
<dbReference type="InterPro" id="IPR016181">
    <property type="entry name" value="Acyl_CoA_acyltransferase"/>
</dbReference>
<gene>
    <name evidence="2" type="ORF">PS9374_00164</name>
</gene>
<feature type="domain" description="N-acetyltransferase" evidence="1">
    <location>
        <begin position="11"/>
        <end position="165"/>
    </location>
</feature>
<dbReference type="RefSeq" id="WP_084007963.1">
    <property type="nucleotide sequence ID" value="NZ_BDCX01000001.1"/>
</dbReference>
<accession>A0A161LA33</accession>
<dbReference type="Proteomes" id="UP000077701">
    <property type="component" value="Unassembled WGS sequence"/>
</dbReference>
<dbReference type="AlphaFoldDB" id="A0A161LA33"/>
<dbReference type="EMBL" id="BDCX01000001">
    <property type="protein sequence ID" value="GAT64534.1"/>
    <property type="molecule type" value="Genomic_DNA"/>
</dbReference>
<organism evidence="2 3">
    <name type="scientific">Planomonospora sphaerica</name>
    <dbReference type="NCBI Taxonomy" id="161355"/>
    <lineage>
        <taxon>Bacteria</taxon>
        <taxon>Bacillati</taxon>
        <taxon>Actinomycetota</taxon>
        <taxon>Actinomycetes</taxon>
        <taxon>Streptosporangiales</taxon>
        <taxon>Streptosporangiaceae</taxon>
        <taxon>Planomonospora</taxon>
    </lineage>
</organism>
<comment type="caution">
    <text evidence="2">The sequence shown here is derived from an EMBL/GenBank/DDBJ whole genome shotgun (WGS) entry which is preliminary data.</text>
</comment>
<evidence type="ECO:0000313" key="2">
    <source>
        <dbReference type="EMBL" id="GAT64534.1"/>
    </source>
</evidence>
<dbReference type="InterPro" id="IPR051531">
    <property type="entry name" value="N-acetyltransferase"/>
</dbReference>